<gene>
    <name evidence="10" type="ORF">HYD69_04545</name>
</gene>
<dbReference type="PROSITE" id="PS51257">
    <property type="entry name" value="PROKAR_LIPOPROTEIN"/>
    <property type="match status" value="1"/>
</dbReference>
<feature type="signal peptide" evidence="9">
    <location>
        <begin position="1"/>
        <end position="24"/>
    </location>
</feature>
<protein>
    <submittedName>
        <fullName evidence="10">Variable surface lipoprotein</fullName>
    </submittedName>
</protein>
<sequence>MKKINKIFITLASIVSISSLPIVAASCDVEKTEEGTGANSDTKDQEDQTLPKDQKEQTPQKDQSNQTLPKDQKEQTPQKDRKDQKNQKEQTPQKDRKDQKNQKEQTPQKDQSNQTPEKDQSNQTLPKDQKEQTPQKDRKDQKNQKEQTPQKDQSNQTPEKDQSNQTLPKDQKEQTPQKDRKDQKNQKEQTPQKDQSNQTLPKDQKEQTPQKDRNTKKYRLPKLKEFLDKNDDKLFETDGENAKDELESLASEGALKIIDGKIQHHSSRSGKGKKRQKSMQRKSHGDVKHLKLNSKFAESDKVNTHGSGNKTNIGSNLGRRKKGIKISKEANKFVFEWQLYFEDDTKDEKIYKQEIVLN</sequence>
<comment type="subcellular location">
    <subcellularLocation>
        <location evidence="1">Cell membrane</location>
        <topology evidence="1">Lipid-anchor</topology>
    </subcellularLocation>
</comment>
<dbReference type="InterPro" id="IPR049890">
    <property type="entry name" value="VlpA-F-like_signal"/>
</dbReference>
<feature type="compositionally biased region" description="Polar residues" evidence="8">
    <location>
        <begin position="192"/>
        <end position="201"/>
    </location>
</feature>
<keyword evidence="7 10" id="KW-0449">Lipoprotein</keyword>
<feature type="compositionally biased region" description="Polar residues" evidence="8">
    <location>
        <begin position="60"/>
        <end position="69"/>
    </location>
</feature>
<feature type="compositionally biased region" description="Polar residues" evidence="8">
    <location>
        <begin position="304"/>
        <end position="315"/>
    </location>
</feature>
<keyword evidence="5" id="KW-0472">Membrane</keyword>
<evidence type="ECO:0000313" key="11">
    <source>
        <dbReference type="Proteomes" id="UP000596039"/>
    </source>
</evidence>
<evidence type="ECO:0000256" key="6">
    <source>
        <dbReference type="ARBA" id="ARBA00023139"/>
    </source>
</evidence>
<feature type="region of interest" description="Disordered" evidence="8">
    <location>
        <begin position="257"/>
        <end position="321"/>
    </location>
</feature>
<evidence type="ECO:0000256" key="5">
    <source>
        <dbReference type="ARBA" id="ARBA00023136"/>
    </source>
</evidence>
<organism evidence="10 11">
    <name type="scientific">Mycoplasmopsis bovis</name>
    <name type="common">Mycoplasma bovis</name>
    <dbReference type="NCBI Taxonomy" id="28903"/>
    <lineage>
        <taxon>Bacteria</taxon>
        <taxon>Bacillati</taxon>
        <taxon>Mycoplasmatota</taxon>
        <taxon>Mycoplasmoidales</taxon>
        <taxon>Metamycoplasmataceae</taxon>
        <taxon>Mycoplasmopsis</taxon>
    </lineage>
</organism>
<keyword evidence="6" id="KW-0564">Palmitate</keyword>
<feature type="chain" id="PRO_5045466278" evidence="9">
    <location>
        <begin position="25"/>
        <end position="358"/>
    </location>
</feature>
<keyword evidence="4" id="KW-0677">Repeat</keyword>
<feature type="compositionally biased region" description="Basic and acidic residues" evidence="8">
    <location>
        <begin position="127"/>
        <end position="149"/>
    </location>
</feature>
<dbReference type="RefSeq" id="WP_283635303.1">
    <property type="nucleotide sequence ID" value="NZ_CP058496.1"/>
</dbReference>
<feature type="compositionally biased region" description="Basic and acidic residues" evidence="8">
    <location>
        <begin position="70"/>
        <end position="107"/>
    </location>
</feature>
<feature type="compositionally biased region" description="Polar residues" evidence="8">
    <location>
        <begin position="108"/>
        <end position="126"/>
    </location>
</feature>
<dbReference type="NCBIfam" id="NF033817">
    <property type="entry name" value="Mplas_variab_LP"/>
    <property type="match status" value="1"/>
</dbReference>
<proteinExistence type="predicted"/>
<keyword evidence="3 9" id="KW-0732">Signal</keyword>
<evidence type="ECO:0000256" key="3">
    <source>
        <dbReference type="ARBA" id="ARBA00022729"/>
    </source>
</evidence>
<keyword evidence="11" id="KW-1185">Reference proteome</keyword>
<evidence type="ECO:0000256" key="4">
    <source>
        <dbReference type="ARBA" id="ARBA00022737"/>
    </source>
</evidence>
<keyword evidence="2" id="KW-1003">Cell membrane</keyword>
<feature type="compositionally biased region" description="Basic residues" evidence="8">
    <location>
        <begin position="263"/>
        <end position="282"/>
    </location>
</feature>
<dbReference type="Proteomes" id="UP000596039">
    <property type="component" value="Chromosome"/>
</dbReference>
<name>A0ABY8RXQ2_MYCBV</name>
<accession>A0ABY8RXQ2</accession>
<feature type="compositionally biased region" description="Basic and acidic residues" evidence="8">
    <location>
        <begin position="202"/>
        <end position="215"/>
    </location>
</feature>
<feature type="compositionally biased region" description="Basic and acidic residues" evidence="8">
    <location>
        <begin position="222"/>
        <end position="239"/>
    </location>
</feature>
<feature type="compositionally biased region" description="Basic and acidic residues" evidence="8">
    <location>
        <begin position="169"/>
        <end position="191"/>
    </location>
</feature>
<dbReference type="EMBL" id="CP058496">
    <property type="protein sequence ID" value="WHO15420.1"/>
    <property type="molecule type" value="Genomic_DNA"/>
</dbReference>
<evidence type="ECO:0000256" key="1">
    <source>
        <dbReference type="ARBA" id="ARBA00004193"/>
    </source>
</evidence>
<evidence type="ECO:0000256" key="8">
    <source>
        <dbReference type="SAM" id="MobiDB-lite"/>
    </source>
</evidence>
<feature type="compositionally biased region" description="Polar residues" evidence="8">
    <location>
        <begin position="150"/>
        <end position="168"/>
    </location>
</feature>
<feature type="compositionally biased region" description="Basic and acidic residues" evidence="8">
    <location>
        <begin position="41"/>
        <end position="59"/>
    </location>
</feature>
<evidence type="ECO:0000256" key="2">
    <source>
        <dbReference type="ARBA" id="ARBA00022475"/>
    </source>
</evidence>
<evidence type="ECO:0000313" key="10">
    <source>
        <dbReference type="EMBL" id="WHO15420.1"/>
    </source>
</evidence>
<evidence type="ECO:0000256" key="7">
    <source>
        <dbReference type="ARBA" id="ARBA00023288"/>
    </source>
</evidence>
<feature type="region of interest" description="Disordered" evidence="8">
    <location>
        <begin position="30"/>
        <end position="239"/>
    </location>
</feature>
<evidence type="ECO:0000256" key="9">
    <source>
        <dbReference type="SAM" id="SignalP"/>
    </source>
</evidence>
<reference evidence="10 11" key="1">
    <citation type="journal article" date="2020" name="Vet. Res.">
        <title>Phylogenomic analysis of Mycoplasma bovis from Belgian veal, dairy and beef herds.</title>
        <authorList>
            <person name="Bokma J."/>
            <person name="Vereecke N."/>
            <person name="De Bleecker K."/>
            <person name="Callens J."/>
            <person name="Ribbens S."/>
            <person name="Nauwynck H."/>
            <person name="Haesebrouck F."/>
            <person name="Theuns S."/>
            <person name="Boyen F."/>
            <person name="Pardon B."/>
        </authorList>
    </citation>
    <scope>NUCLEOTIDE SEQUENCE [LARGE SCALE GENOMIC DNA]</scope>
    <source>
        <strain evidence="10 11">Mb222</strain>
    </source>
</reference>